<comment type="similarity">
    <text evidence="2 6">Belongs to the nematode receptor-like protein srg family.</text>
</comment>
<evidence type="ECO:0000313" key="7">
    <source>
        <dbReference type="EMBL" id="TKR71877.1"/>
    </source>
</evidence>
<evidence type="ECO:0000256" key="3">
    <source>
        <dbReference type="ARBA" id="ARBA00022692"/>
    </source>
</evidence>
<comment type="caution">
    <text evidence="6">Lacks conserved residue(s) required for the propagation of feature annotation.</text>
</comment>
<keyword evidence="3 6" id="KW-0812">Transmembrane</keyword>
<comment type="subcellular location">
    <subcellularLocation>
        <location evidence="1">Membrane</location>
        <topology evidence="1">Multi-pass membrane protein</topology>
    </subcellularLocation>
</comment>
<protein>
    <recommendedName>
        <fullName evidence="6">Serpentine receptor class gamma</fullName>
    </recommendedName>
</protein>
<feature type="transmembrane region" description="Helical" evidence="6">
    <location>
        <begin position="186"/>
        <end position="216"/>
    </location>
</feature>
<dbReference type="PANTHER" id="PTHR31627">
    <property type="entry name" value="SERPENTINE RECEPTOR CLASS GAMMA-RELATED"/>
    <property type="match status" value="1"/>
</dbReference>
<dbReference type="GO" id="GO:0007606">
    <property type="term" value="P:sensory perception of chemical stimulus"/>
    <property type="evidence" value="ECO:0007669"/>
    <property type="project" value="UniProtKB-UniRule"/>
</dbReference>
<evidence type="ECO:0000256" key="1">
    <source>
        <dbReference type="ARBA" id="ARBA00004141"/>
    </source>
</evidence>
<dbReference type="SUPFAM" id="SSF81321">
    <property type="entry name" value="Family A G protein-coupled receptor-like"/>
    <property type="match status" value="1"/>
</dbReference>
<reference evidence="7 8" key="2">
    <citation type="journal article" date="2019" name="G3 (Bethesda)">
        <title>Hybrid Assembly of the Genome of the Entomopathogenic Nematode Steinernema carpocapsae Identifies the X-Chromosome.</title>
        <authorList>
            <person name="Serra L."/>
            <person name="Macchietto M."/>
            <person name="Macias-Munoz A."/>
            <person name="McGill C.J."/>
            <person name="Rodriguez I.M."/>
            <person name="Rodriguez B."/>
            <person name="Murad R."/>
            <person name="Mortazavi A."/>
        </authorList>
    </citation>
    <scope>NUCLEOTIDE SEQUENCE [LARGE SCALE GENOMIC DNA]</scope>
    <source>
        <strain evidence="7 8">ALL</strain>
    </source>
</reference>
<proteinExistence type="inferred from homology"/>
<dbReference type="GO" id="GO:0016020">
    <property type="term" value="C:membrane"/>
    <property type="evidence" value="ECO:0007669"/>
    <property type="project" value="UniProtKB-SubCell"/>
</dbReference>
<dbReference type="PANTHER" id="PTHR31627:SF42">
    <property type="entry name" value="G_PROTEIN_RECEP_F1_2 DOMAIN-CONTAINING PROTEIN-RELATED"/>
    <property type="match status" value="1"/>
</dbReference>
<organism evidence="7 8">
    <name type="scientific">Steinernema carpocapsae</name>
    <name type="common">Entomopathogenic nematode</name>
    <dbReference type="NCBI Taxonomy" id="34508"/>
    <lineage>
        <taxon>Eukaryota</taxon>
        <taxon>Metazoa</taxon>
        <taxon>Ecdysozoa</taxon>
        <taxon>Nematoda</taxon>
        <taxon>Chromadorea</taxon>
        <taxon>Rhabditida</taxon>
        <taxon>Tylenchina</taxon>
        <taxon>Panagrolaimomorpha</taxon>
        <taxon>Strongyloidoidea</taxon>
        <taxon>Steinernematidae</taxon>
        <taxon>Steinernema</taxon>
    </lineage>
</organism>
<dbReference type="Proteomes" id="UP000298663">
    <property type="component" value="Unassembled WGS sequence"/>
</dbReference>
<dbReference type="InterPro" id="IPR000609">
    <property type="entry name" value="7TM_GPCR_serpentine_rcpt_Srg"/>
</dbReference>
<keyword evidence="5 6" id="KW-0472">Membrane</keyword>
<evidence type="ECO:0000313" key="8">
    <source>
        <dbReference type="Proteomes" id="UP000298663"/>
    </source>
</evidence>
<gene>
    <name evidence="7" type="ORF">L596_019410</name>
</gene>
<dbReference type="Gene3D" id="1.20.1070.10">
    <property type="entry name" value="Rhodopsin 7-helix transmembrane proteins"/>
    <property type="match status" value="1"/>
</dbReference>
<dbReference type="EMBL" id="AZBU02000006">
    <property type="protein sequence ID" value="TKR71877.1"/>
    <property type="molecule type" value="Genomic_DNA"/>
</dbReference>
<dbReference type="Pfam" id="PF02118">
    <property type="entry name" value="Srg"/>
    <property type="match status" value="1"/>
</dbReference>
<name>A0A4U5MQF9_STECR</name>
<dbReference type="AlphaFoldDB" id="A0A4U5MQF9"/>
<feature type="transmembrane region" description="Helical" evidence="6">
    <location>
        <begin position="131"/>
        <end position="150"/>
    </location>
</feature>
<evidence type="ECO:0000256" key="4">
    <source>
        <dbReference type="ARBA" id="ARBA00022989"/>
    </source>
</evidence>
<comment type="caution">
    <text evidence="7">The sequence shown here is derived from an EMBL/GenBank/DDBJ whole genome shotgun (WGS) entry which is preliminary data.</text>
</comment>
<evidence type="ECO:0000256" key="5">
    <source>
        <dbReference type="ARBA" id="ARBA00023136"/>
    </source>
</evidence>
<evidence type="ECO:0000256" key="2">
    <source>
        <dbReference type="ARBA" id="ARBA00005692"/>
    </source>
</evidence>
<dbReference type="GO" id="GO:0004888">
    <property type="term" value="F:transmembrane signaling receptor activity"/>
    <property type="evidence" value="ECO:0007669"/>
    <property type="project" value="InterPro"/>
</dbReference>
<feature type="transmembrane region" description="Helical" evidence="6">
    <location>
        <begin position="98"/>
        <end position="119"/>
    </location>
</feature>
<feature type="transmembrane region" description="Helical" evidence="6">
    <location>
        <begin position="40"/>
        <end position="63"/>
    </location>
</feature>
<keyword evidence="4 6" id="KW-1133">Transmembrane helix</keyword>
<sequence>MLSPVPYAVALGCFIFTAITVPLYLCISVTIFLSRKLRNLPFFVLNAVLGVVDVMAITVIYVFQRLPLNGFFPFIDEPSGLSLAFAHTCNSGFTFVKWWQNFIILLVAFSRFTTLAIPLEHPRYWNKSAARTYAIIGFFFSLSLSTLPLVDGPVKYINYNTSIPSIKSMPTACITVDLEGEPSVFWVANVIITSGLTILTGLVSAVLNGYAVVVLFRECSRWMASVSGSTINPRHCAEMKLTLIAAVNTIVLCLNGFVAALILFGVESVQLRFRYL</sequence>
<dbReference type="InterPro" id="IPR051119">
    <property type="entry name" value="Nematode_SR-like"/>
</dbReference>
<accession>A0A4U5MQF9</accession>
<feature type="transmembrane region" description="Helical" evidence="6">
    <location>
        <begin position="241"/>
        <end position="266"/>
    </location>
</feature>
<keyword evidence="8" id="KW-1185">Reference proteome</keyword>
<evidence type="ECO:0000256" key="6">
    <source>
        <dbReference type="RuleBase" id="RU280813"/>
    </source>
</evidence>
<reference evidence="7 8" key="1">
    <citation type="journal article" date="2015" name="Genome Biol.">
        <title>Comparative genomics of Steinernema reveals deeply conserved gene regulatory networks.</title>
        <authorList>
            <person name="Dillman A.R."/>
            <person name="Macchietto M."/>
            <person name="Porter C.F."/>
            <person name="Rogers A."/>
            <person name="Williams B."/>
            <person name="Antoshechkin I."/>
            <person name="Lee M.M."/>
            <person name="Goodwin Z."/>
            <person name="Lu X."/>
            <person name="Lewis E.E."/>
            <person name="Goodrich-Blair H."/>
            <person name="Stock S.P."/>
            <person name="Adams B.J."/>
            <person name="Sternberg P.W."/>
            <person name="Mortazavi A."/>
        </authorList>
    </citation>
    <scope>NUCLEOTIDE SEQUENCE [LARGE SCALE GENOMIC DNA]</scope>
    <source>
        <strain evidence="7 8">ALL</strain>
    </source>
</reference>
<feature type="transmembrane region" description="Helical" evidence="6">
    <location>
        <begin position="6"/>
        <end position="33"/>
    </location>
</feature>